<feature type="transmembrane region" description="Helical" evidence="1">
    <location>
        <begin position="81"/>
        <end position="97"/>
    </location>
</feature>
<dbReference type="EMBL" id="JALD01000003">
    <property type="protein sequence ID" value="EUD12877.1"/>
    <property type="molecule type" value="Genomic_DNA"/>
</dbReference>
<evidence type="ECO:0000256" key="1">
    <source>
        <dbReference type="SAM" id="Phobius"/>
    </source>
</evidence>
<organism evidence="2 3">
    <name type="scientific">Providencia alcalifaciens 205/92</name>
    <dbReference type="NCBI Taxonomy" id="1256988"/>
    <lineage>
        <taxon>Bacteria</taxon>
        <taxon>Pseudomonadati</taxon>
        <taxon>Pseudomonadota</taxon>
        <taxon>Gammaproteobacteria</taxon>
        <taxon>Enterobacterales</taxon>
        <taxon>Morganellaceae</taxon>
        <taxon>Providencia</taxon>
    </lineage>
</organism>
<keyword evidence="1" id="KW-0472">Membrane</keyword>
<reference evidence="2 3" key="1">
    <citation type="submission" date="2014-01" db="EMBL/GenBank/DDBJ databases">
        <authorList>
            <person name="Durkin A.S."/>
            <person name="McCorrison J."/>
            <person name="Torralba M."/>
            <person name="Gillis M."/>
            <person name="Haft D.H."/>
            <person name="Methe B."/>
            <person name="Sutton G."/>
            <person name="Nelson K.E."/>
        </authorList>
    </citation>
    <scope>NUCLEOTIDE SEQUENCE [LARGE SCALE GENOMIC DNA]</scope>
    <source>
        <strain evidence="2 3">205/92</strain>
    </source>
</reference>
<proteinExistence type="predicted"/>
<keyword evidence="1" id="KW-0812">Transmembrane</keyword>
<dbReference type="Proteomes" id="UP000022311">
    <property type="component" value="Unassembled WGS sequence"/>
</dbReference>
<feature type="transmembrane region" description="Helical" evidence="1">
    <location>
        <begin position="103"/>
        <end position="121"/>
    </location>
</feature>
<accession>A0AAV3MB75</accession>
<feature type="transmembrane region" description="Helical" evidence="1">
    <location>
        <begin position="17"/>
        <end position="41"/>
    </location>
</feature>
<gene>
    <name evidence="2" type="ORF">HMPREF1563_1142</name>
</gene>
<name>A0AAV3MB75_9GAMM</name>
<dbReference type="AlphaFoldDB" id="A0AAV3MB75"/>
<feature type="transmembrane region" description="Helical" evidence="1">
    <location>
        <begin position="133"/>
        <end position="150"/>
    </location>
</feature>
<keyword evidence="1" id="KW-1133">Transmembrane helix</keyword>
<evidence type="ECO:0000313" key="3">
    <source>
        <dbReference type="Proteomes" id="UP000022311"/>
    </source>
</evidence>
<sequence length="402" mass="46654">MIYIMTMLYGRNTAKKYFWFILALTLFGVFIGACFFLLPFFADPHEYMIFLCIPILLEAIRSFVCSAYCQGATRGLRISRGLVLLLMVYIVLFSKIHAWETVLSGFITGLYLMVSAIWKMSNSVVLKFQRWKLMFTVSIIEFLLGLWNFIPWSFDYSSRQVYWDVGTLIMIFSLDSFFVYYFVVSSRISDDVDQITFVRNHSSSDRESGTLHVWTTTGQLPLFFKIIQRYIVSRNSQGVISTGHVAFELDEIYISHYPEKDIDRDTAQFLQILKSTEENNDTGVFQISYLDEMKIAPPSNFKLTIEGISKEKLDAFWREYSKDTTYNLTNRNCSTVVSLALIKSTEGYFTEKKGGFMLLLKLLFSPELWVMSQLRKHASIMTWTPGIVLDYSRAMSVLLKMR</sequence>
<feature type="transmembrane region" description="Helical" evidence="1">
    <location>
        <begin position="162"/>
        <end position="183"/>
    </location>
</feature>
<feature type="transmembrane region" description="Helical" evidence="1">
    <location>
        <begin position="47"/>
        <end position="69"/>
    </location>
</feature>
<protein>
    <submittedName>
        <fullName evidence="2">Membrane protein</fullName>
    </submittedName>
</protein>
<comment type="caution">
    <text evidence="2">The sequence shown here is derived from an EMBL/GenBank/DDBJ whole genome shotgun (WGS) entry which is preliminary data.</text>
</comment>
<evidence type="ECO:0000313" key="2">
    <source>
        <dbReference type="EMBL" id="EUD12877.1"/>
    </source>
</evidence>